<feature type="compositionally biased region" description="Basic and acidic residues" evidence="1">
    <location>
        <begin position="1"/>
        <end position="17"/>
    </location>
</feature>
<organism evidence="2 3">
    <name type="scientific">Aspergillus pseudoustus</name>
    <dbReference type="NCBI Taxonomy" id="1810923"/>
    <lineage>
        <taxon>Eukaryota</taxon>
        <taxon>Fungi</taxon>
        <taxon>Dikarya</taxon>
        <taxon>Ascomycota</taxon>
        <taxon>Pezizomycotina</taxon>
        <taxon>Eurotiomycetes</taxon>
        <taxon>Eurotiomycetidae</taxon>
        <taxon>Eurotiales</taxon>
        <taxon>Aspergillaceae</taxon>
        <taxon>Aspergillus</taxon>
        <taxon>Aspergillus subgen. Nidulantes</taxon>
    </lineage>
</organism>
<dbReference type="EMBL" id="JBFXLU010000128">
    <property type="protein sequence ID" value="KAL2839803.1"/>
    <property type="molecule type" value="Genomic_DNA"/>
</dbReference>
<accession>A0ABR4JLE9</accession>
<evidence type="ECO:0000313" key="2">
    <source>
        <dbReference type="EMBL" id="KAL2839803.1"/>
    </source>
</evidence>
<reference evidence="2 3" key="1">
    <citation type="submission" date="2024-07" db="EMBL/GenBank/DDBJ databases">
        <title>Section-level genome sequencing and comparative genomics of Aspergillus sections Usti and Cavernicolus.</title>
        <authorList>
            <consortium name="Lawrence Berkeley National Laboratory"/>
            <person name="Nybo J.L."/>
            <person name="Vesth T.C."/>
            <person name="Theobald S."/>
            <person name="Frisvad J.C."/>
            <person name="Larsen T.O."/>
            <person name="Kjaerboelling I."/>
            <person name="Rothschild-Mancinelli K."/>
            <person name="Lyhne E.K."/>
            <person name="Kogle M.E."/>
            <person name="Barry K."/>
            <person name="Clum A."/>
            <person name="Na H."/>
            <person name="Ledsgaard L."/>
            <person name="Lin J."/>
            <person name="Lipzen A."/>
            <person name="Kuo A."/>
            <person name="Riley R."/>
            <person name="Mondo S."/>
            <person name="Labutti K."/>
            <person name="Haridas S."/>
            <person name="Pangalinan J."/>
            <person name="Salamov A.A."/>
            <person name="Simmons B.A."/>
            <person name="Magnuson J.K."/>
            <person name="Chen J."/>
            <person name="Drula E."/>
            <person name="Henrissat B."/>
            <person name="Wiebenga A."/>
            <person name="Lubbers R.J."/>
            <person name="Gomes A.C."/>
            <person name="Makela M.R."/>
            <person name="Stajich J."/>
            <person name="Grigoriev I.V."/>
            <person name="Mortensen U.H."/>
            <person name="De Vries R.P."/>
            <person name="Baker S.E."/>
            <person name="Andersen M.R."/>
        </authorList>
    </citation>
    <scope>NUCLEOTIDE SEQUENCE [LARGE SCALE GENOMIC DNA]</scope>
    <source>
        <strain evidence="2 3">CBS 123904</strain>
    </source>
</reference>
<proteinExistence type="predicted"/>
<evidence type="ECO:0000256" key="1">
    <source>
        <dbReference type="SAM" id="MobiDB-lite"/>
    </source>
</evidence>
<comment type="caution">
    <text evidence="2">The sequence shown here is derived from an EMBL/GenBank/DDBJ whole genome shotgun (WGS) entry which is preliminary data.</text>
</comment>
<gene>
    <name evidence="2" type="ORF">BJY01DRAFT_24351</name>
</gene>
<keyword evidence="3" id="KW-1185">Reference proteome</keyword>
<sequence length="78" mass="9100">MPQENKPPKEGFMEKILDHHHHRHHHEDGDKGQSANNQPQGIWSDLHSDIRKDEAGLKEYLKKDEQMEEEGKTYGGLM</sequence>
<protein>
    <submittedName>
        <fullName evidence="2">Uncharacterized protein</fullName>
    </submittedName>
</protein>
<evidence type="ECO:0000313" key="3">
    <source>
        <dbReference type="Proteomes" id="UP001610446"/>
    </source>
</evidence>
<feature type="region of interest" description="Disordered" evidence="1">
    <location>
        <begin position="1"/>
        <end position="49"/>
    </location>
</feature>
<dbReference type="Proteomes" id="UP001610446">
    <property type="component" value="Unassembled WGS sequence"/>
</dbReference>
<name>A0ABR4JLE9_9EURO</name>